<reference evidence="7 8" key="1">
    <citation type="journal article" date="2019" name="Nat. Microbiol.">
        <title>Mediterranean grassland soil C-N compound turnover is dependent on rainfall and depth, and is mediated by genomically divergent microorganisms.</title>
        <authorList>
            <person name="Diamond S."/>
            <person name="Andeer P.F."/>
            <person name="Li Z."/>
            <person name="Crits-Christoph A."/>
            <person name="Burstein D."/>
            <person name="Anantharaman K."/>
            <person name="Lane K.R."/>
            <person name="Thomas B.C."/>
            <person name="Pan C."/>
            <person name="Northen T.R."/>
            <person name="Banfield J.F."/>
        </authorList>
    </citation>
    <scope>NUCLEOTIDE SEQUENCE [LARGE SCALE GENOMIC DNA]</scope>
    <source>
        <strain evidence="7">NP_6</strain>
    </source>
</reference>
<keyword evidence="1 5" id="KW-0963">Cytoplasm</keyword>
<keyword evidence="4 5" id="KW-0378">Hydrolase</keyword>
<dbReference type="SMART" id="SM00732">
    <property type="entry name" value="YqgFc"/>
    <property type="match status" value="1"/>
</dbReference>
<evidence type="ECO:0000256" key="2">
    <source>
        <dbReference type="ARBA" id="ARBA00022517"/>
    </source>
</evidence>
<evidence type="ECO:0000256" key="4">
    <source>
        <dbReference type="ARBA" id="ARBA00022801"/>
    </source>
</evidence>
<dbReference type="CDD" id="cd16964">
    <property type="entry name" value="YqgF"/>
    <property type="match status" value="1"/>
</dbReference>
<feature type="domain" description="YqgF/RNase H-like" evidence="6">
    <location>
        <begin position="16"/>
        <end position="116"/>
    </location>
</feature>
<dbReference type="GO" id="GO:0016788">
    <property type="term" value="F:hydrolase activity, acting on ester bonds"/>
    <property type="evidence" value="ECO:0007669"/>
    <property type="project" value="UniProtKB-UniRule"/>
</dbReference>
<evidence type="ECO:0000256" key="1">
    <source>
        <dbReference type="ARBA" id="ARBA00022490"/>
    </source>
</evidence>
<evidence type="ECO:0000259" key="6">
    <source>
        <dbReference type="SMART" id="SM00732"/>
    </source>
</evidence>
<dbReference type="EMBL" id="VBAN01000107">
    <property type="protein sequence ID" value="TMI83507.1"/>
    <property type="molecule type" value="Genomic_DNA"/>
</dbReference>
<evidence type="ECO:0000256" key="3">
    <source>
        <dbReference type="ARBA" id="ARBA00022722"/>
    </source>
</evidence>
<gene>
    <name evidence="7" type="primary">ruvX</name>
    <name evidence="7" type="ORF">E6H03_03605</name>
</gene>
<evidence type="ECO:0000256" key="5">
    <source>
        <dbReference type="HAMAP-Rule" id="MF_00651"/>
    </source>
</evidence>
<sequence length="165" mass="17711">MGGGRSPGGGRGRTPVTILGLDLGERRIGVALSDPTGTVAVPLLTISHTAVRRDLAEVAQLAKSRRVERIVVGWPRNMDGTSGPAARKAEAFVRALRGLVDVPVDLWDERLSTAAAERALIEAGARREHRRAVRDRVAAALIVQNYLEARPWERDAPAGATREGI</sequence>
<dbReference type="Pfam" id="PF03652">
    <property type="entry name" value="RuvX"/>
    <property type="match status" value="1"/>
</dbReference>
<dbReference type="InterPro" id="IPR037027">
    <property type="entry name" value="YqgF/RNaseH-like_dom_sf"/>
</dbReference>
<comment type="subcellular location">
    <subcellularLocation>
        <location evidence="5">Cytoplasm</location>
    </subcellularLocation>
</comment>
<dbReference type="Proteomes" id="UP000318093">
    <property type="component" value="Unassembled WGS sequence"/>
</dbReference>
<dbReference type="GO" id="GO:0000967">
    <property type="term" value="P:rRNA 5'-end processing"/>
    <property type="evidence" value="ECO:0007669"/>
    <property type="project" value="UniProtKB-UniRule"/>
</dbReference>
<dbReference type="InterPro" id="IPR006641">
    <property type="entry name" value="YqgF/RNaseH-like_dom"/>
</dbReference>
<keyword evidence="3 5" id="KW-0540">Nuclease</keyword>
<dbReference type="GO" id="GO:0005829">
    <property type="term" value="C:cytosol"/>
    <property type="evidence" value="ECO:0007669"/>
    <property type="project" value="TreeGrafter"/>
</dbReference>
<comment type="caution">
    <text evidence="7">The sequence shown here is derived from an EMBL/GenBank/DDBJ whole genome shotgun (WGS) entry which is preliminary data.</text>
</comment>
<dbReference type="AlphaFoldDB" id="A0A537JIX9"/>
<dbReference type="Gene3D" id="3.30.420.140">
    <property type="entry name" value="YqgF/RNase H-like domain"/>
    <property type="match status" value="1"/>
</dbReference>
<dbReference type="NCBIfam" id="TIGR00250">
    <property type="entry name" value="RNAse_H_YqgF"/>
    <property type="match status" value="1"/>
</dbReference>
<organism evidence="7 8">
    <name type="scientific">Candidatus Segetimicrobium genomatis</name>
    <dbReference type="NCBI Taxonomy" id="2569760"/>
    <lineage>
        <taxon>Bacteria</taxon>
        <taxon>Bacillati</taxon>
        <taxon>Candidatus Sysuimicrobiota</taxon>
        <taxon>Candidatus Sysuimicrobiia</taxon>
        <taxon>Candidatus Sysuimicrobiales</taxon>
        <taxon>Candidatus Segetimicrobiaceae</taxon>
        <taxon>Candidatus Segetimicrobium</taxon>
    </lineage>
</organism>
<keyword evidence="2 5" id="KW-0690">Ribosome biogenesis</keyword>
<dbReference type="PANTHER" id="PTHR33317:SF4">
    <property type="entry name" value="POLYNUCLEOTIDYL TRANSFERASE, RIBONUCLEASE H-LIKE SUPERFAMILY PROTEIN"/>
    <property type="match status" value="1"/>
</dbReference>
<comment type="function">
    <text evidence="5">Could be a nuclease involved in processing of the 5'-end of pre-16S rRNA.</text>
</comment>
<dbReference type="InterPro" id="IPR005227">
    <property type="entry name" value="YqgF"/>
</dbReference>
<evidence type="ECO:0000313" key="7">
    <source>
        <dbReference type="EMBL" id="TMI83507.1"/>
    </source>
</evidence>
<accession>A0A537JIX9</accession>
<dbReference type="InterPro" id="IPR012337">
    <property type="entry name" value="RNaseH-like_sf"/>
</dbReference>
<protein>
    <recommendedName>
        <fullName evidence="5">Putative pre-16S rRNA nuclease</fullName>
        <ecNumber evidence="5">3.1.-.-</ecNumber>
    </recommendedName>
</protein>
<dbReference type="EC" id="3.1.-.-" evidence="5"/>
<evidence type="ECO:0000313" key="8">
    <source>
        <dbReference type="Proteomes" id="UP000318093"/>
    </source>
</evidence>
<dbReference type="PANTHER" id="PTHR33317">
    <property type="entry name" value="POLYNUCLEOTIDYL TRANSFERASE, RIBONUCLEASE H-LIKE SUPERFAMILY PROTEIN"/>
    <property type="match status" value="1"/>
</dbReference>
<dbReference type="HAMAP" id="MF_00651">
    <property type="entry name" value="Nuclease_YqgF"/>
    <property type="match status" value="1"/>
</dbReference>
<dbReference type="GO" id="GO:0004518">
    <property type="term" value="F:nuclease activity"/>
    <property type="evidence" value="ECO:0007669"/>
    <property type="project" value="UniProtKB-KW"/>
</dbReference>
<dbReference type="SUPFAM" id="SSF53098">
    <property type="entry name" value="Ribonuclease H-like"/>
    <property type="match status" value="1"/>
</dbReference>
<name>A0A537JIX9_9BACT</name>
<comment type="similarity">
    <text evidence="5">Belongs to the YqgF HJR family.</text>
</comment>
<proteinExistence type="inferred from homology"/>